<evidence type="ECO:0000313" key="4">
    <source>
        <dbReference type="RefSeq" id="XP_047736570.1"/>
    </source>
</evidence>
<proteinExistence type="predicted"/>
<feature type="compositionally biased region" description="Low complexity" evidence="1">
    <location>
        <begin position="119"/>
        <end position="130"/>
    </location>
</feature>
<evidence type="ECO:0000256" key="1">
    <source>
        <dbReference type="SAM" id="MobiDB-lite"/>
    </source>
</evidence>
<keyword evidence="3" id="KW-1185">Reference proteome</keyword>
<dbReference type="Proteomes" id="UP000694843">
    <property type="component" value="Unplaced"/>
</dbReference>
<reference evidence="4" key="1">
    <citation type="submission" date="2025-08" db="UniProtKB">
        <authorList>
            <consortium name="RefSeq"/>
        </authorList>
    </citation>
    <scope>IDENTIFICATION</scope>
    <source>
        <tissue evidence="4">Whole organism</tissue>
    </source>
</reference>
<accession>A0A979FI00</accession>
<evidence type="ECO:0000256" key="2">
    <source>
        <dbReference type="SAM" id="Phobius"/>
    </source>
</evidence>
<dbReference type="OrthoDB" id="8197295at2759"/>
<name>A0A979FI00_HYAAZ</name>
<feature type="region of interest" description="Disordered" evidence="1">
    <location>
        <begin position="68"/>
        <end position="104"/>
    </location>
</feature>
<feature type="compositionally biased region" description="Basic and acidic residues" evidence="1">
    <location>
        <begin position="16"/>
        <end position="26"/>
    </location>
</feature>
<evidence type="ECO:0000313" key="3">
    <source>
        <dbReference type="Proteomes" id="UP000694843"/>
    </source>
</evidence>
<feature type="compositionally biased region" description="Basic and acidic residues" evidence="1">
    <location>
        <begin position="131"/>
        <end position="156"/>
    </location>
</feature>
<keyword evidence="2" id="KW-0812">Transmembrane</keyword>
<feature type="region of interest" description="Disordered" evidence="1">
    <location>
        <begin position="1"/>
        <end position="40"/>
    </location>
</feature>
<feature type="compositionally biased region" description="Low complexity" evidence="1">
    <location>
        <begin position="160"/>
        <end position="179"/>
    </location>
</feature>
<sequence>MCRQLTADSAAGMASEESRCEDKATSTDDELLASPQTRDAHSSGIAAVAQLWGADLVGLERPRLLKPHRRTLHHQESLSSASDVSRTRPHRLRKQRTTESCNADYRCKGRPRELRRQWTTDSSDSGYSKGYSRERLRRQDTEESAESSRKFVRELQRQPTTESSSSLRLTRQSSLRSGSDNQSLYLLRQSTIETYDEFSTTDFSRPQSSNSAANTASPSVPPTIHIEAPHCSREDDNLAAVQGDAISYIQTEDPIIEERIDEDFATVSVLPVTAGAPFLTSTSCSLINLSAIDLEASQINEIQRSLLCMSRLQKAKARRKKRREIAKKAAKVCRSRERVRPSTNKDELPKTVRWSIMATGLVLFLMSIILVGATLRMAPLIDEMVRKENEDILQKWQAGPSSDNVSTVPPSDAAMAQNGTWGVLPPVLPTAAGLMTISSSPVLSARKKRHSVFNSNKLILLLAGKTMSKYQYKSRGFRPRIGRDINSERSALNKNASSAKGTVVNIPFDKLNGIYSLPSSNNTGFSVSSLSSKQNSSVAVRKMLSNLSEISYNSSVSKTN</sequence>
<feature type="compositionally biased region" description="Low complexity" evidence="1">
    <location>
        <begin position="208"/>
        <end position="218"/>
    </location>
</feature>
<dbReference type="RefSeq" id="XP_047736570.1">
    <property type="nucleotide sequence ID" value="XM_047880614.1"/>
</dbReference>
<dbReference type="KEGG" id="hazt:125177923"/>
<keyword evidence="2" id="KW-1133">Transmembrane helix</keyword>
<organism evidence="3 4">
    <name type="scientific">Hyalella azteca</name>
    <name type="common">Amphipod</name>
    <dbReference type="NCBI Taxonomy" id="294128"/>
    <lineage>
        <taxon>Eukaryota</taxon>
        <taxon>Metazoa</taxon>
        <taxon>Ecdysozoa</taxon>
        <taxon>Arthropoda</taxon>
        <taxon>Crustacea</taxon>
        <taxon>Multicrustacea</taxon>
        <taxon>Malacostraca</taxon>
        <taxon>Eumalacostraca</taxon>
        <taxon>Peracarida</taxon>
        <taxon>Amphipoda</taxon>
        <taxon>Senticaudata</taxon>
        <taxon>Talitrida</taxon>
        <taxon>Talitroidea</taxon>
        <taxon>Hyalellidae</taxon>
        <taxon>Hyalella</taxon>
    </lineage>
</organism>
<dbReference type="GeneID" id="125177923"/>
<keyword evidence="2" id="KW-0472">Membrane</keyword>
<dbReference type="AlphaFoldDB" id="A0A979FI00"/>
<feature type="region of interest" description="Disordered" evidence="1">
    <location>
        <begin position="116"/>
        <end position="182"/>
    </location>
</feature>
<feature type="transmembrane region" description="Helical" evidence="2">
    <location>
        <begin position="354"/>
        <end position="378"/>
    </location>
</feature>
<feature type="region of interest" description="Disordered" evidence="1">
    <location>
        <begin position="198"/>
        <end position="221"/>
    </location>
</feature>
<protein>
    <submittedName>
        <fullName evidence="4">Uncharacterized protein LOC125177923 isoform X1</fullName>
    </submittedName>
</protein>
<feature type="compositionally biased region" description="Polar residues" evidence="1">
    <location>
        <begin position="198"/>
        <end position="207"/>
    </location>
</feature>
<gene>
    <name evidence="4" type="primary">LOC125177923</name>
</gene>